<dbReference type="Proteomes" id="UP001162060">
    <property type="component" value="Unassembled WGS sequence"/>
</dbReference>
<dbReference type="EMBL" id="CAKLBY020000073">
    <property type="protein sequence ID" value="CAK7924163.1"/>
    <property type="molecule type" value="Genomic_DNA"/>
</dbReference>
<evidence type="ECO:0000256" key="1">
    <source>
        <dbReference type="SAM" id="MobiDB-lite"/>
    </source>
</evidence>
<feature type="region of interest" description="Disordered" evidence="1">
    <location>
        <begin position="1"/>
        <end position="29"/>
    </location>
</feature>
<sequence>MAREIAESDRRGLTPLRTSRNSAVKMETSLDSEEDKERLSLSRWFREVDIAINSRLLEAPQAKVNFFLFLLSGKAKEWALGNLVGDEYAFPTLKTTQSDLDLPSSRHKKRSWCD</sequence>
<protein>
    <recommendedName>
        <fullName evidence="4">Retrotransposon gag domain-containing protein</fullName>
    </recommendedName>
</protein>
<accession>A0AAV1TSW3</accession>
<evidence type="ECO:0000313" key="2">
    <source>
        <dbReference type="EMBL" id="CAK7924163.1"/>
    </source>
</evidence>
<name>A0AAV1TSW3_9STRA</name>
<comment type="caution">
    <text evidence="2">The sequence shown here is derived from an EMBL/GenBank/DDBJ whole genome shotgun (WGS) entry which is preliminary data.</text>
</comment>
<dbReference type="AlphaFoldDB" id="A0AAV1TSW3"/>
<organism evidence="2 3">
    <name type="scientific">Peronospora matthiolae</name>
    <dbReference type="NCBI Taxonomy" id="2874970"/>
    <lineage>
        <taxon>Eukaryota</taxon>
        <taxon>Sar</taxon>
        <taxon>Stramenopiles</taxon>
        <taxon>Oomycota</taxon>
        <taxon>Peronosporomycetes</taxon>
        <taxon>Peronosporales</taxon>
        <taxon>Peronosporaceae</taxon>
        <taxon>Peronospora</taxon>
    </lineage>
</organism>
<gene>
    <name evidence="2" type="ORF">PM001_LOCUS9313</name>
</gene>
<reference evidence="2" key="1">
    <citation type="submission" date="2024-01" db="EMBL/GenBank/DDBJ databases">
        <authorList>
            <person name="Webb A."/>
        </authorList>
    </citation>
    <scope>NUCLEOTIDE SEQUENCE</scope>
    <source>
        <strain evidence="2">Pm1</strain>
    </source>
</reference>
<evidence type="ECO:0008006" key="4">
    <source>
        <dbReference type="Google" id="ProtNLM"/>
    </source>
</evidence>
<proteinExistence type="predicted"/>
<feature type="compositionally biased region" description="Basic and acidic residues" evidence="1">
    <location>
        <begin position="1"/>
        <end position="12"/>
    </location>
</feature>
<evidence type="ECO:0000313" key="3">
    <source>
        <dbReference type="Proteomes" id="UP001162060"/>
    </source>
</evidence>